<reference evidence="1" key="1">
    <citation type="submission" date="2023-07" db="EMBL/GenBank/DDBJ databases">
        <title>A chromosome-level genome assembly of Lolium multiflorum.</title>
        <authorList>
            <person name="Chen Y."/>
            <person name="Copetti D."/>
            <person name="Kolliker R."/>
            <person name="Studer B."/>
        </authorList>
    </citation>
    <scope>NUCLEOTIDE SEQUENCE</scope>
    <source>
        <strain evidence="1">02402/16</strain>
        <tissue evidence="1">Leaf</tissue>
    </source>
</reference>
<dbReference type="AlphaFoldDB" id="A0AAD8X355"/>
<organism evidence="1 2">
    <name type="scientific">Lolium multiflorum</name>
    <name type="common">Italian ryegrass</name>
    <name type="synonym">Lolium perenne subsp. multiflorum</name>
    <dbReference type="NCBI Taxonomy" id="4521"/>
    <lineage>
        <taxon>Eukaryota</taxon>
        <taxon>Viridiplantae</taxon>
        <taxon>Streptophyta</taxon>
        <taxon>Embryophyta</taxon>
        <taxon>Tracheophyta</taxon>
        <taxon>Spermatophyta</taxon>
        <taxon>Magnoliopsida</taxon>
        <taxon>Liliopsida</taxon>
        <taxon>Poales</taxon>
        <taxon>Poaceae</taxon>
        <taxon>BOP clade</taxon>
        <taxon>Pooideae</taxon>
        <taxon>Poodae</taxon>
        <taxon>Poeae</taxon>
        <taxon>Poeae Chloroplast Group 2 (Poeae type)</taxon>
        <taxon>Loliodinae</taxon>
        <taxon>Loliinae</taxon>
        <taxon>Lolium</taxon>
    </lineage>
</organism>
<dbReference type="InterPro" id="IPR010535">
    <property type="entry name" value="DUF1110"/>
</dbReference>
<comment type="caution">
    <text evidence="1">The sequence shown here is derived from an EMBL/GenBank/DDBJ whole genome shotgun (WGS) entry which is preliminary data.</text>
</comment>
<accession>A0AAD8X355</accession>
<name>A0AAD8X355_LOLMU</name>
<protein>
    <submittedName>
        <fullName evidence="1">Uncharacterized protein</fullName>
    </submittedName>
</protein>
<dbReference type="EMBL" id="JAUUTY010000001">
    <property type="protein sequence ID" value="KAK1694906.1"/>
    <property type="molecule type" value="Genomic_DNA"/>
</dbReference>
<sequence>MVLPLHDAALASSDPLTSMRSLRVHNLGDGHTVEKLLEAMEATEGAYEIMKLFDLYLMVMGVLLDHPGLGDDVNDLFDNERLGAIAIVRDHVMGMVQGCAAR</sequence>
<gene>
    <name evidence="1" type="ORF">QYE76_011603</name>
</gene>
<evidence type="ECO:0000313" key="2">
    <source>
        <dbReference type="Proteomes" id="UP001231189"/>
    </source>
</evidence>
<keyword evidence="2" id="KW-1185">Reference proteome</keyword>
<dbReference type="Pfam" id="PF06533">
    <property type="entry name" value="DUF1110"/>
    <property type="match status" value="1"/>
</dbReference>
<evidence type="ECO:0000313" key="1">
    <source>
        <dbReference type="EMBL" id="KAK1694906.1"/>
    </source>
</evidence>
<proteinExistence type="predicted"/>
<dbReference type="Proteomes" id="UP001231189">
    <property type="component" value="Unassembled WGS sequence"/>
</dbReference>